<gene>
    <name evidence="18" type="ORF">J2792_003470</name>
</gene>
<dbReference type="SUPFAM" id="SSF51445">
    <property type="entry name" value="(Trans)glycosidases"/>
    <property type="match status" value="1"/>
</dbReference>
<evidence type="ECO:0000256" key="5">
    <source>
        <dbReference type="ARBA" id="ARBA00012754"/>
    </source>
</evidence>
<accession>A0ABU1MQF8</accession>
<evidence type="ECO:0000256" key="12">
    <source>
        <dbReference type="ARBA" id="ARBA00041614"/>
    </source>
</evidence>
<keyword evidence="7 18" id="KW-0378">Hydrolase</keyword>
<dbReference type="EC" id="3.2.1.25" evidence="5"/>
<dbReference type="Gene3D" id="2.60.120.260">
    <property type="entry name" value="Galactose-binding domain-like"/>
    <property type="match status" value="1"/>
</dbReference>
<dbReference type="RefSeq" id="WP_309806088.1">
    <property type="nucleotide sequence ID" value="NZ_JAVDRD010000010.1"/>
</dbReference>
<dbReference type="Proteomes" id="UP001184150">
    <property type="component" value="Unassembled WGS sequence"/>
</dbReference>
<dbReference type="InterPro" id="IPR017853">
    <property type="entry name" value="GH"/>
</dbReference>
<evidence type="ECO:0000256" key="7">
    <source>
        <dbReference type="ARBA" id="ARBA00022801"/>
    </source>
</evidence>
<evidence type="ECO:0000256" key="4">
    <source>
        <dbReference type="ARBA" id="ARBA00011738"/>
    </source>
</evidence>
<evidence type="ECO:0000256" key="2">
    <source>
        <dbReference type="ARBA" id="ARBA00004613"/>
    </source>
</evidence>
<dbReference type="InterPro" id="IPR050887">
    <property type="entry name" value="Beta-mannosidase_GH2"/>
</dbReference>
<keyword evidence="9 18" id="KW-0326">Glycosidase</keyword>
<dbReference type="SUPFAM" id="SSF49303">
    <property type="entry name" value="beta-Galactosidase/glucuronidase domain"/>
    <property type="match status" value="2"/>
</dbReference>
<evidence type="ECO:0000256" key="9">
    <source>
        <dbReference type="ARBA" id="ARBA00023295"/>
    </source>
</evidence>
<protein>
    <recommendedName>
        <fullName evidence="11">Beta-mannosidase B</fullName>
        <ecNumber evidence="5">3.2.1.25</ecNumber>
    </recommendedName>
    <alternativeName>
        <fullName evidence="12">Mannanase B</fullName>
    </alternativeName>
</protein>
<evidence type="ECO:0000259" key="16">
    <source>
        <dbReference type="Pfam" id="PF17786"/>
    </source>
</evidence>
<feature type="domain" description="Beta-mannosidase Ig-fold" evidence="15">
    <location>
        <begin position="796"/>
        <end position="866"/>
    </location>
</feature>
<feature type="domain" description="Glycoside hydrolase family 2 immunoglobulin-like beta-sandwich" evidence="14">
    <location>
        <begin position="231"/>
        <end position="338"/>
    </location>
</feature>
<dbReference type="InterPro" id="IPR041625">
    <property type="entry name" value="Beta-mannosidase_Ig"/>
</dbReference>
<comment type="pathway">
    <text evidence="3">Glycan metabolism; N-glycan degradation.</text>
</comment>
<keyword evidence="19" id="KW-1185">Reference proteome</keyword>
<dbReference type="PANTHER" id="PTHR43730">
    <property type="entry name" value="BETA-MANNOSIDASE"/>
    <property type="match status" value="1"/>
</dbReference>
<feature type="domain" description="Beta-mannosidase-like galactose-binding" evidence="17">
    <location>
        <begin position="48"/>
        <end position="218"/>
    </location>
</feature>
<keyword evidence="6" id="KW-0964">Secreted</keyword>
<dbReference type="GO" id="GO:0004567">
    <property type="term" value="F:beta-mannosidase activity"/>
    <property type="evidence" value="ECO:0007669"/>
    <property type="project" value="UniProtKB-EC"/>
</dbReference>
<reference evidence="18 19" key="1">
    <citation type="submission" date="2023-07" db="EMBL/GenBank/DDBJ databases">
        <title>Sorghum-associated microbial communities from plants grown in Nebraska, USA.</title>
        <authorList>
            <person name="Schachtman D."/>
        </authorList>
    </citation>
    <scope>NUCLEOTIDE SEQUENCE [LARGE SCALE GENOMIC DNA]</scope>
    <source>
        <strain evidence="18 19">DS1027</strain>
    </source>
</reference>
<dbReference type="SUPFAM" id="SSF49785">
    <property type="entry name" value="Galactose-binding domain-like"/>
    <property type="match status" value="1"/>
</dbReference>
<evidence type="ECO:0000259" key="14">
    <source>
        <dbReference type="Pfam" id="PF00703"/>
    </source>
</evidence>
<name>A0ABU1MQF8_9SPHN</name>
<dbReference type="Pfam" id="PF17753">
    <property type="entry name" value="Ig_mannosidase"/>
    <property type="match status" value="1"/>
</dbReference>
<comment type="caution">
    <text evidence="18">The sequence shown here is derived from an EMBL/GenBank/DDBJ whole genome shotgun (WGS) entry which is preliminary data.</text>
</comment>
<feature type="chain" id="PRO_5045056117" description="Beta-mannosidase B" evidence="13">
    <location>
        <begin position="22"/>
        <end position="869"/>
    </location>
</feature>
<evidence type="ECO:0000256" key="8">
    <source>
        <dbReference type="ARBA" id="ARBA00023180"/>
    </source>
</evidence>
<dbReference type="InterPro" id="IPR054593">
    <property type="entry name" value="Beta-mannosidase-like_N2"/>
</dbReference>
<evidence type="ECO:0000256" key="11">
    <source>
        <dbReference type="ARBA" id="ARBA00041069"/>
    </source>
</evidence>
<sequence length="869" mass="93216">MRRLVTLAALALAGVAPAALAAPESQSLDTGWQARIAPDDAAAKAHPREAQWFGVPVPGTVQQALVEQHRVPDPFIGTNESAIQWAGLAGWDMRRTLNVTPAMLAHGHLDLVFDGIDTFATVSVNGHDVLQADNAHRTWRVPVRALLHAGANEILVRFASPIRALQPMVLKQAHPLPAEYDSAFGDEPKGVQTSAYIRKPKYQYGWDWGPRIVNIGLWHGVRLEGWDGARIGAMDVQQDAVGSAQARLTARLAVEADATAPLTVELAVTAPDGTALPPVTRSVSVDAGNNTITVPLTIAAPQRWWPVGMGAQPLYQVSAHIIDGAGQGQAAQRTVGLRTVELIRGNGAFGFKINGVPVFAKGANLIPFDSFPSRVTAATMEHMLADAKAANMNMIRVWGGGTYLDDAFYAAADRMGLMIWQDFMFGGAVPPPDPAYRASVAAEADDQLARLGSHPSIVVWTGGNEVLSGWANWSDRKEFKKAVGPDEQERIATAMTVLFDRVLRDAVMAHSPQTPYWPGSPSTDYEGPVDTDAAGDRHFWDVWSGSKPVENYQDSCPRFMSEYGFQAMPVMATIAGFAGPNVSDPQSAVMKAHQKFLAGEGNSRLQFYLDARLRAPQGSGPARLADFDYLTQVNQMQAIDMAARHHRACAPVTMGSLYWQLNDVWPAISWSSIDYAGRWKLLHYAARRFFAPQTVVAEHKGAATRVALVSDAQGPLAAHWRLTGRAMDGTTLGTAQGDVQLAANGVTQAAEVPDATVFGSAAPGAAYAVAELLVAGQPVARQIVERAVPKAMAYPDPGLSVAWHGRQVTVFARNLARAVMLDFGTLDAAADDNGFDLLPGESRTLTITGPAPVAALRRALVLRTLAGSH</sequence>
<comment type="subunit">
    <text evidence="4">Homodimer.</text>
</comment>
<dbReference type="EMBL" id="JAVDRD010000010">
    <property type="protein sequence ID" value="MDR6512585.1"/>
    <property type="molecule type" value="Genomic_DNA"/>
</dbReference>
<evidence type="ECO:0000313" key="18">
    <source>
        <dbReference type="EMBL" id="MDR6512585.1"/>
    </source>
</evidence>
<comment type="subcellular location">
    <subcellularLocation>
        <location evidence="2">Secreted</location>
    </subcellularLocation>
</comment>
<dbReference type="InterPro" id="IPR041447">
    <property type="entry name" value="Mannosidase_ig"/>
</dbReference>
<keyword evidence="8" id="KW-0325">Glycoprotein</keyword>
<dbReference type="Pfam" id="PF00703">
    <property type="entry name" value="Glyco_hydro_2"/>
    <property type="match status" value="1"/>
</dbReference>
<keyword evidence="13" id="KW-0732">Signal</keyword>
<dbReference type="InterPro" id="IPR006102">
    <property type="entry name" value="Ig-like_GH2"/>
</dbReference>
<evidence type="ECO:0000259" key="17">
    <source>
        <dbReference type="Pfam" id="PF22666"/>
    </source>
</evidence>
<evidence type="ECO:0000256" key="13">
    <source>
        <dbReference type="SAM" id="SignalP"/>
    </source>
</evidence>
<evidence type="ECO:0000259" key="15">
    <source>
        <dbReference type="Pfam" id="PF17753"/>
    </source>
</evidence>
<proteinExistence type="inferred from homology"/>
<dbReference type="Gene3D" id="2.60.40.10">
    <property type="entry name" value="Immunoglobulins"/>
    <property type="match status" value="2"/>
</dbReference>
<dbReference type="Pfam" id="PF22666">
    <property type="entry name" value="Glyco_hydro_2_N2"/>
    <property type="match status" value="1"/>
</dbReference>
<evidence type="ECO:0000256" key="3">
    <source>
        <dbReference type="ARBA" id="ARBA00004740"/>
    </source>
</evidence>
<organism evidence="18 19">
    <name type="scientific">Novosphingobium capsulatum</name>
    <dbReference type="NCBI Taxonomy" id="13688"/>
    <lineage>
        <taxon>Bacteria</taxon>
        <taxon>Pseudomonadati</taxon>
        <taxon>Pseudomonadota</taxon>
        <taxon>Alphaproteobacteria</taxon>
        <taxon>Sphingomonadales</taxon>
        <taxon>Sphingomonadaceae</taxon>
        <taxon>Novosphingobium</taxon>
    </lineage>
</organism>
<evidence type="ECO:0000313" key="19">
    <source>
        <dbReference type="Proteomes" id="UP001184150"/>
    </source>
</evidence>
<dbReference type="InterPro" id="IPR013783">
    <property type="entry name" value="Ig-like_fold"/>
</dbReference>
<evidence type="ECO:0000256" key="10">
    <source>
        <dbReference type="ARBA" id="ARBA00038429"/>
    </source>
</evidence>
<dbReference type="InterPro" id="IPR036156">
    <property type="entry name" value="Beta-gal/glucu_dom_sf"/>
</dbReference>
<dbReference type="Pfam" id="PF17786">
    <property type="entry name" value="Mannosidase_ig"/>
    <property type="match status" value="1"/>
</dbReference>
<comment type="similarity">
    <text evidence="10">Belongs to the glycosyl hydrolase 2 family. Beta-mannosidase B subfamily.</text>
</comment>
<evidence type="ECO:0000256" key="1">
    <source>
        <dbReference type="ARBA" id="ARBA00000829"/>
    </source>
</evidence>
<feature type="domain" description="Mannosidase Ig/CBM-like" evidence="16">
    <location>
        <begin position="705"/>
        <end position="785"/>
    </location>
</feature>
<dbReference type="InterPro" id="IPR008979">
    <property type="entry name" value="Galactose-bd-like_sf"/>
</dbReference>
<evidence type="ECO:0000256" key="6">
    <source>
        <dbReference type="ARBA" id="ARBA00022525"/>
    </source>
</evidence>
<dbReference type="PANTHER" id="PTHR43730:SF1">
    <property type="entry name" value="BETA-MANNOSIDASE"/>
    <property type="match status" value="1"/>
</dbReference>
<dbReference type="Gene3D" id="3.20.20.80">
    <property type="entry name" value="Glycosidases"/>
    <property type="match status" value="1"/>
</dbReference>
<feature type="signal peptide" evidence="13">
    <location>
        <begin position="1"/>
        <end position="21"/>
    </location>
</feature>
<comment type="catalytic activity">
    <reaction evidence="1">
        <text>Hydrolysis of terminal, non-reducing beta-D-mannose residues in beta-D-mannosides.</text>
        <dbReference type="EC" id="3.2.1.25"/>
    </reaction>
</comment>